<evidence type="ECO:0000256" key="1">
    <source>
        <dbReference type="ARBA" id="ARBA00008857"/>
    </source>
</evidence>
<dbReference type="SUPFAM" id="SSF56349">
    <property type="entry name" value="DNA breaking-rejoining enzymes"/>
    <property type="match status" value="1"/>
</dbReference>
<evidence type="ECO:0000256" key="2">
    <source>
        <dbReference type="ARBA" id="ARBA00023172"/>
    </source>
</evidence>
<evidence type="ECO:0000313" key="3">
    <source>
        <dbReference type="EMBL" id="UBZ25632.1"/>
    </source>
</evidence>
<dbReference type="Proteomes" id="UP000830962">
    <property type="component" value="Segment"/>
</dbReference>
<reference evidence="3" key="1">
    <citation type="journal article" date="2021" name="Viruses">
        <title>Identification and Full Characterisation of Two Novel Crustacean Infecting Members of the Family Nudiviridae Provides Support for Two Subfamilies.</title>
        <authorList>
            <person name="Bateman K.S."/>
            <person name="Kerr R."/>
            <person name="Stentiford G.D."/>
            <person name="Bean T.P."/>
            <person name="Hooper C."/>
            <person name="Van Eynde B."/>
            <person name="Delbare D."/>
            <person name="Bojko J."/>
            <person name="Christiaens O."/>
            <person name="Taning C.N.T."/>
            <person name="Smagghe G."/>
            <person name="van Oers M.M."/>
            <person name="van Aerle R."/>
        </authorList>
    </citation>
    <scope>NUCLEOTIDE SEQUENCE</scope>
    <source>
        <strain evidence="3">AN2</strain>
    </source>
</reference>
<protein>
    <submittedName>
        <fullName evidence="3">VLF-1</fullName>
    </submittedName>
</protein>
<accession>A0AAE9BZ59</accession>
<gene>
    <name evidence="3" type="ORF">CmNV_041</name>
</gene>
<keyword evidence="2" id="KW-0233">DNA recombination</keyword>
<dbReference type="GO" id="GO:0003677">
    <property type="term" value="F:DNA binding"/>
    <property type="evidence" value="ECO:0007669"/>
    <property type="project" value="InterPro"/>
</dbReference>
<dbReference type="InterPro" id="IPR011010">
    <property type="entry name" value="DNA_brk_join_enz"/>
</dbReference>
<dbReference type="Gene3D" id="1.10.443.10">
    <property type="entry name" value="Intergrase catalytic core"/>
    <property type="match status" value="1"/>
</dbReference>
<dbReference type="GO" id="GO:0006310">
    <property type="term" value="P:DNA recombination"/>
    <property type="evidence" value="ECO:0007669"/>
    <property type="project" value="UniProtKB-KW"/>
</dbReference>
<comment type="similarity">
    <text evidence="1">Belongs to the 'phage' integrase family.</text>
</comment>
<dbReference type="InterPro" id="IPR013762">
    <property type="entry name" value="Integrase-like_cat_sf"/>
</dbReference>
<keyword evidence="4" id="KW-1185">Reference proteome</keyword>
<proteinExistence type="inferred from homology"/>
<sequence length="283" mass="32960">MEDLCFIDTTVKSKNHNNTVKYINKKILTDGSINTIGIEEFGEVLKNYRTKYNTKLSYGSIKCLFYTMQKERSDWNINAMKKVKNSFWTKSNSSANLYDLETTNKIKDMILYCIKNLFDQKLDKLENYVAMAVLLTVATNLRISEIKQLKKKHLIQIVNGEMINIKIKKKFKGIHLLSHIWLIKKILSLITAESNEYTLVPLSHNFINRKIRQFTADIDPLTKLGIQAIRKVNTTLLIEHCDIETAQIFNRHTKSDTTQKYYNNKTYIGPKINQIMKLNHSIS</sequence>
<dbReference type="EMBL" id="MZ311578">
    <property type="protein sequence ID" value="UBZ25632.1"/>
    <property type="molecule type" value="Genomic_DNA"/>
</dbReference>
<dbReference type="GO" id="GO:0015074">
    <property type="term" value="P:DNA integration"/>
    <property type="evidence" value="ECO:0007669"/>
    <property type="project" value="InterPro"/>
</dbReference>
<name>A0AAE9BZ59_9VIRU</name>
<organism evidence="3 4">
    <name type="scientific">Carcinus maenas nudivirus</name>
    <dbReference type="NCBI Taxonomy" id="2880837"/>
    <lineage>
        <taxon>Viruses</taxon>
        <taxon>Viruses incertae sedis</taxon>
        <taxon>Naldaviricetes</taxon>
        <taxon>Lefavirales</taxon>
        <taxon>Nudiviridae</taxon>
        <taxon>Gammanudivirus</taxon>
        <taxon>Gammanudivirus cameanadis</taxon>
    </lineage>
</organism>
<evidence type="ECO:0000313" key="4">
    <source>
        <dbReference type="Proteomes" id="UP000830962"/>
    </source>
</evidence>